<keyword evidence="11" id="KW-0411">Iron-sulfur</keyword>
<dbReference type="EMBL" id="HF951689">
    <property type="protein sequence ID" value="CCW35672.1"/>
    <property type="molecule type" value="Genomic_DNA"/>
</dbReference>
<dbReference type="InParanoid" id="S0EZC4"/>
<evidence type="ECO:0000256" key="8">
    <source>
        <dbReference type="ARBA" id="ARBA00022763"/>
    </source>
</evidence>
<sequence>MKAALNEPVTSDLRERIVTKLLEWYLQNKRDLPWRGASAYGVWVSEIMLQQTQVATVIPYYLRFMERFPTVRALAEASQEEVLRYWAGLGYYARARNLHQAAKILVERYGGELPTEPGAIESLPGVGRYTAGAIRSIAFHQPYPLVDANVARVLSRLFGVSGNLRSTSTQARLWNLAQQLVPENEPGTFNQALMELGSLVCIPSDPRCEQCPLLADCVAGNAPDPTAWPEASSNKRSLPVVHSSALICNEEGALLIVQRPPHGLWGGLWEFPRVVCSAGETPLEGAHRAALEVAGWEVTAMEPKTLRAVQGQVAPITRIKHGVMHYRITLYGYLMRPKAPVAPKEERPKEWVTPEALSRYPMPAPQAQLREAVLNRLHAPLPNIQPCFVFEETNSPDYAKES</sequence>
<dbReference type="InterPro" id="IPR011257">
    <property type="entry name" value="DNA_glycosylase"/>
</dbReference>
<evidence type="ECO:0000256" key="3">
    <source>
        <dbReference type="ARBA" id="ARBA00008343"/>
    </source>
</evidence>
<dbReference type="GO" id="GO:0046872">
    <property type="term" value="F:metal ion binding"/>
    <property type="evidence" value="ECO:0007669"/>
    <property type="project" value="UniProtKB-UniRule"/>
</dbReference>
<keyword evidence="17" id="KW-1185">Reference proteome</keyword>
<keyword evidence="8 14" id="KW-0227">DNA damage</keyword>
<comment type="similarity">
    <text evidence="3 14">Belongs to the Nth/MutY family.</text>
</comment>
<dbReference type="Pfam" id="PF00730">
    <property type="entry name" value="HhH-GPD"/>
    <property type="match status" value="1"/>
</dbReference>
<dbReference type="GO" id="GO:0006284">
    <property type="term" value="P:base-excision repair"/>
    <property type="evidence" value="ECO:0007669"/>
    <property type="project" value="UniProtKB-UniRule"/>
</dbReference>
<proteinExistence type="inferred from homology"/>
<evidence type="ECO:0000256" key="14">
    <source>
        <dbReference type="RuleBase" id="RU365096"/>
    </source>
</evidence>
<evidence type="ECO:0000313" key="16">
    <source>
        <dbReference type="EMBL" id="CCW35672.1"/>
    </source>
</evidence>
<evidence type="ECO:0000256" key="9">
    <source>
        <dbReference type="ARBA" id="ARBA00022801"/>
    </source>
</evidence>
<dbReference type="RefSeq" id="WP_016483198.1">
    <property type="nucleotide sequence ID" value="NC_021487.1"/>
</dbReference>
<evidence type="ECO:0000256" key="12">
    <source>
        <dbReference type="ARBA" id="ARBA00023204"/>
    </source>
</evidence>
<dbReference type="Proteomes" id="UP000014227">
    <property type="component" value="Chromosome I"/>
</dbReference>
<dbReference type="PROSITE" id="PS01155">
    <property type="entry name" value="ENDONUCLEASE_III_2"/>
    <property type="match status" value="1"/>
</dbReference>
<dbReference type="eggNOG" id="COG1051">
    <property type="taxonomic scope" value="Bacteria"/>
</dbReference>
<evidence type="ECO:0000256" key="6">
    <source>
        <dbReference type="ARBA" id="ARBA00022485"/>
    </source>
</evidence>
<feature type="domain" description="Nudix hydrolase" evidence="15">
    <location>
        <begin position="238"/>
        <end position="375"/>
    </location>
</feature>
<evidence type="ECO:0000256" key="13">
    <source>
        <dbReference type="ARBA" id="ARBA00023295"/>
    </source>
</evidence>
<evidence type="ECO:0000313" key="17">
    <source>
        <dbReference type="Proteomes" id="UP000014227"/>
    </source>
</evidence>
<dbReference type="GO" id="GO:0032357">
    <property type="term" value="F:oxidized purine DNA binding"/>
    <property type="evidence" value="ECO:0007669"/>
    <property type="project" value="TreeGrafter"/>
</dbReference>
<dbReference type="Gene3D" id="1.10.340.30">
    <property type="entry name" value="Hypothetical protein, domain 2"/>
    <property type="match status" value="1"/>
</dbReference>
<dbReference type="CDD" id="cd00056">
    <property type="entry name" value="ENDO3c"/>
    <property type="match status" value="1"/>
</dbReference>
<evidence type="ECO:0000256" key="10">
    <source>
        <dbReference type="ARBA" id="ARBA00023004"/>
    </source>
</evidence>
<evidence type="ECO:0000256" key="7">
    <source>
        <dbReference type="ARBA" id="ARBA00022723"/>
    </source>
</evidence>
<accession>S0EZC4</accession>
<dbReference type="InterPro" id="IPR029119">
    <property type="entry name" value="MutY_C"/>
</dbReference>
<dbReference type="GO" id="GO:0035485">
    <property type="term" value="F:adenine/guanine mispair binding"/>
    <property type="evidence" value="ECO:0007669"/>
    <property type="project" value="TreeGrafter"/>
</dbReference>
<dbReference type="FunFam" id="1.10.340.30:FF:000002">
    <property type="entry name" value="Adenine DNA glycosylase"/>
    <property type="match status" value="1"/>
</dbReference>
<dbReference type="PANTHER" id="PTHR42944">
    <property type="entry name" value="ADENINE DNA GLYCOSYLASE"/>
    <property type="match status" value="1"/>
</dbReference>
<dbReference type="InterPro" id="IPR003265">
    <property type="entry name" value="HhH-GPD_domain"/>
</dbReference>
<dbReference type="eggNOG" id="COG1194">
    <property type="taxonomic scope" value="Bacteria"/>
</dbReference>
<dbReference type="NCBIfam" id="TIGR01084">
    <property type="entry name" value="mutY"/>
    <property type="match status" value="1"/>
</dbReference>
<dbReference type="GO" id="GO:0006298">
    <property type="term" value="P:mismatch repair"/>
    <property type="evidence" value="ECO:0007669"/>
    <property type="project" value="TreeGrafter"/>
</dbReference>
<keyword evidence="12" id="KW-0234">DNA repair</keyword>
<dbReference type="InterPro" id="IPR044298">
    <property type="entry name" value="MIG/MutY"/>
</dbReference>
<evidence type="ECO:0000256" key="4">
    <source>
        <dbReference type="ARBA" id="ARBA00012045"/>
    </source>
</evidence>
<gene>
    <name evidence="16" type="ORF">CCALI_01861</name>
</gene>
<dbReference type="GO" id="GO:0051539">
    <property type="term" value="F:4 iron, 4 sulfur cluster binding"/>
    <property type="evidence" value="ECO:0007669"/>
    <property type="project" value="UniProtKB-UniRule"/>
</dbReference>
<comment type="catalytic activity">
    <reaction evidence="1 14">
        <text>Hydrolyzes free adenine bases from 7,8-dihydro-8-oxoguanine:adenine mismatched double-stranded DNA, leaving an apurinic site.</text>
        <dbReference type="EC" id="3.2.2.31"/>
    </reaction>
</comment>
<dbReference type="Gene3D" id="3.90.79.10">
    <property type="entry name" value="Nucleoside Triphosphate Pyrophosphohydrolase"/>
    <property type="match status" value="1"/>
</dbReference>
<evidence type="ECO:0000259" key="15">
    <source>
        <dbReference type="PROSITE" id="PS51462"/>
    </source>
</evidence>
<keyword evidence="10 14" id="KW-0408">Iron</keyword>
<dbReference type="InterPro" id="IPR003651">
    <property type="entry name" value="Endonuclease3_FeS-loop_motif"/>
</dbReference>
<dbReference type="PROSITE" id="PS51462">
    <property type="entry name" value="NUDIX"/>
    <property type="match status" value="1"/>
</dbReference>
<dbReference type="AlphaFoldDB" id="S0EZC4"/>
<dbReference type="STRING" id="454171.CP488_02229"/>
<dbReference type="InterPro" id="IPR023170">
    <property type="entry name" value="HhH_base_excis_C"/>
</dbReference>
<dbReference type="InterPro" id="IPR000086">
    <property type="entry name" value="NUDIX_hydrolase_dom"/>
</dbReference>
<dbReference type="EC" id="3.2.2.31" evidence="4 14"/>
<dbReference type="InterPro" id="IPR004036">
    <property type="entry name" value="Endonuclease-III-like_CS2"/>
</dbReference>
<dbReference type="KEGG" id="ccz:CCALI_01861"/>
<keyword evidence="13 14" id="KW-0326">Glycosidase</keyword>
<evidence type="ECO:0000256" key="11">
    <source>
        <dbReference type="ARBA" id="ARBA00023014"/>
    </source>
</evidence>
<dbReference type="SMART" id="SM00525">
    <property type="entry name" value="FES"/>
    <property type="match status" value="1"/>
</dbReference>
<name>S0EZC4_CHTCT</name>
<dbReference type="CDD" id="cd03431">
    <property type="entry name" value="NUDIX_DNA_Glycosylase_C-MutY"/>
    <property type="match status" value="1"/>
</dbReference>
<dbReference type="PANTHER" id="PTHR42944:SF1">
    <property type="entry name" value="ADENINE DNA GLYCOSYLASE"/>
    <property type="match status" value="1"/>
</dbReference>
<comment type="function">
    <text evidence="2">Adenine glycosylase active on G-A mispairs. MutY also corrects error-prone DNA synthesis past GO lesions which are due to the oxidatively damaged form of guanine: 7,8-dihydro-8-oxoguanine (8-oxo-dGTP).</text>
</comment>
<protein>
    <recommendedName>
        <fullName evidence="5 14">Adenine DNA glycosylase</fullName>
        <ecNumber evidence="4 14">3.2.2.31</ecNumber>
    </recommendedName>
</protein>
<dbReference type="SMART" id="SM00478">
    <property type="entry name" value="ENDO3c"/>
    <property type="match status" value="1"/>
</dbReference>
<evidence type="ECO:0000256" key="1">
    <source>
        <dbReference type="ARBA" id="ARBA00000843"/>
    </source>
</evidence>
<dbReference type="Pfam" id="PF14815">
    <property type="entry name" value="NUDIX_4"/>
    <property type="match status" value="1"/>
</dbReference>
<evidence type="ECO:0000256" key="2">
    <source>
        <dbReference type="ARBA" id="ARBA00002933"/>
    </source>
</evidence>
<dbReference type="HOGENOM" id="CLU_012862_0_2_0"/>
<dbReference type="OrthoDB" id="9802365at2"/>
<dbReference type="GO" id="GO:0034039">
    <property type="term" value="F:8-oxo-7,8-dihydroguanine DNA N-glycosylase activity"/>
    <property type="evidence" value="ECO:0007669"/>
    <property type="project" value="TreeGrafter"/>
</dbReference>
<dbReference type="Gene3D" id="1.10.1670.10">
    <property type="entry name" value="Helix-hairpin-Helix base-excision DNA repair enzymes (C-terminal)"/>
    <property type="match status" value="1"/>
</dbReference>
<dbReference type="InterPro" id="IPR015797">
    <property type="entry name" value="NUDIX_hydrolase-like_dom_sf"/>
</dbReference>
<dbReference type="SUPFAM" id="SSF55811">
    <property type="entry name" value="Nudix"/>
    <property type="match status" value="1"/>
</dbReference>
<comment type="cofactor">
    <cofactor evidence="14">
        <name>[4Fe-4S] cluster</name>
        <dbReference type="ChEBI" id="CHEBI:49883"/>
    </cofactor>
    <text evidence="14">Binds 1 [4Fe-4S] cluster.</text>
</comment>
<keyword evidence="7" id="KW-0479">Metal-binding</keyword>
<dbReference type="SUPFAM" id="SSF48150">
    <property type="entry name" value="DNA-glycosylase"/>
    <property type="match status" value="1"/>
</dbReference>
<keyword evidence="6" id="KW-0004">4Fe-4S</keyword>
<dbReference type="InterPro" id="IPR005760">
    <property type="entry name" value="A/G_AdeGlyc_MutY"/>
</dbReference>
<dbReference type="FunCoup" id="S0EZC4">
    <property type="interactions" value="443"/>
</dbReference>
<organism evidence="16 17">
    <name type="scientific">Chthonomonas calidirosea (strain DSM 23976 / ICMP 18418 / T49)</name>
    <dbReference type="NCBI Taxonomy" id="1303518"/>
    <lineage>
        <taxon>Bacteria</taxon>
        <taxon>Bacillati</taxon>
        <taxon>Armatimonadota</taxon>
        <taxon>Chthonomonadia</taxon>
        <taxon>Chthonomonadales</taxon>
        <taxon>Chthonomonadaceae</taxon>
        <taxon>Chthonomonas</taxon>
    </lineage>
</organism>
<reference evidence="17" key="1">
    <citation type="submission" date="2013-03" db="EMBL/GenBank/DDBJ databases">
        <title>Genome sequence of Chthonomonas calidirosea, the first sequenced genome from the Armatimonadetes phylum (formally candidate division OP10).</title>
        <authorList>
            <person name="Lee K.C.Y."/>
            <person name="Morgan X.C."/>
            <person name="Dunfield P.F."/>
            <person name="Tamas I."/>
            <person name="Houghton K.M."/>
            <person name="Vyssotski M."/>
            <person name="Ryan J.L.J."/>
            <person name="Lagutin K."/>
            <person name="McDonald I.R."/>
            <person name="Stott M.B."/>
        </authorList>
    </citation>
    <scope>NUCLEOTIDE SEQUENCE [LARGE SCALE GENOMIC DNA]</scope>
    <source>
        <strain evidence="17">DSM 23976 / ICMP 18418 / T49</strain>
    </source>
</reference>
<dbReference type="GO" id="GO:0000701">
    <property type="term" value="F:purine-specific mismatch base pair DNA N-glycosylase activity"/>
    <property type="evidence" value="ECO:0007669"/>
    <property type="project" value="UniProtKB-EC"/>
</dbReference>
<keyword evidence="9 16" id="KW-0378">Hydrolase</keyword>
<dbReference type="PATRIC" id="fig|1303518.3.peg.1921"/>
<evidence type="ECO:0000256" key="5">
    <source>
        <dbReference type="ARBA" id="ARBA00022023"/>
    </source>
</evidence>